<gene>
    <name evidence="1" type="ORF">AVEN_126033_1</name>
</gene>
<accession>A0A4Y2QF29</accession>
<sequence>MTRNTPELHSLSTLPHHTSGRTFATTYDLTSKGTIHGGSSVDSVLKPGTLQFETQALPLGHFVEIFEFCLVILTFRFEAHKTYVRTDLVALNWCQTTRTTSELAPRYSNFSITAAGRRLTLAVEFKVNPARIRGGFSMESGFERGNL</sequence>
<keyword evidence="2" id="KW-1185">Reference proteome</keyword>
<evidence type="ECO:0000313" key="2">
    <source>
        <dbReference type="Proteomes" id="UP000499080"/>
    </source>
</evidence>
<reference evidence="1 2" key="1">
    <citation type="journal article" date="2019" name="Sci. Rep.">
        <title>Orb-weaving spider Araneus ventricosus genome elucidates the spidroin gene catalogue.</title>
        <authorList>
            <person name="Kono N."/>
            <person name="Nakamura H."/>
            <person name="Ohtoshi R."/>
            <person name="Moran D.A.P."/>
            <person name="Shinohara A."/>
            <person name="Yoshida Y."/>
            <person name="Fujiwara M."/>
            <person name="Mori M."/>
            <person name="Tomita M."/>
            <person name="Arakawa K."/>
        </authorList>
    </citation>
    <scope>NUCLEOTIDE SEQUENCE [LARGE SCALE GENOMIC DNA]</scope>
</reference>
<proteinExistence type="predicted"/>
<evidence type="ECO:0000313" key="1">
    <source>
        <dbReference type="EMBL" id="GBN60986.1"/>
    </source>
</evidence>
<comment type="caution">
    <text evidence="1">The sequence shown here is derived from an EMBL/GenBank/DDBJ whole genome shotgun (WGS) entry which is preliminary data.</text>
</comment>
<dbReference type="AlphaFoldDB" id="A0A4Y2QF29"/>
<dbReference type="EMBL" id="BGPR01013508">
    <property type="protein sequence ID" value="GBN60986.1"/>
    <property type="molecule type" value="Genomic_DNA"/>
</dbReference>
<name>A0A4Y2QF29_ARAVE</name>
<protein>
    <submittedName>
        <fullName evidence="1">Uncharacterized protein</fullName>
    </submittedName>
</protein>
<dbReference type="Proteomes" id="UP000499080">
    <property type="component" value="Unassembled WGS sequence"/>
</dbReference>
<organism evidence="1 2">
    <name type="scientific">Araneus ventricosus</name>
    <name type="common">Orbweaver spider</name>
    <name type="synonym">Epeira ventricosa</name>
    <dbReference type="NCBI Taxonomy" id="182803"/>
    <lineage>
        <taxon>Eukaryota</taxon>
        <taxon>Metazoa</taxon>
        <taxon>Ecdysozoa</taxon>
        <taxon>Arthropoda</taxon>
        <taxon>Chelicerata</taxon>
        <taxon>Arachnida</taxon>
        <taxon>Araneae</taxon>
        <taxon>Araneomorphae</taxon>
        <taxon>Entelegynae</taxon>
        <taxon>Araneoidea</taxon>
        <taxon>Araneidae</taxon>
        <taxon>Araneus</taxon>
    </lineage>
</organism>